<feature type="transmembrane region" description="Helical" evidence="7">
    <location>
        <begin position="14"/>
        <end position="35"/>
    </location>
</feature>
<protein>
    <recommendedName>
        <fullName evidence="7">XK-related protein</fullName>
    </recommendedName>
</protein>
<evidence type="ECO:0000256" key="6">
    <source>
        <dbReference type="ARBA" id="ARBA00023136"/>
    </source>
</evidence>
<feature type="transmembrane region" description="Helical" evidence="7">
    <location>
        <begin position="232"/>
        <end position="250"/>
    </location>
</feature>
<feature type="transmembrane region" description="Helical" evidence="7">
    <location>
        <begin position="165"/>
        <end position="184"/>
    </location>
</feature>
<dbReference type="AlphaFoldDB" id="A0AAD5ART5"/>
<name>A0AAD5ART5_SILAS</name>
<evidence type="ECO:0000256" key="1">
    <source>
        <dbReference type="ARBA" id="ARBA00004651"/>
    </source>
</evidence>
<reference evidence="8" key="1">
    <citation type="submission" date="2018-07" db="EMBL/GenBank/DDBJ databases">
        <title>Comparative genomics of catfishes provides insights into carnivory and benthic adaptation.</title>
        <authorList>
            <person name="Zhang Y."/>
            <person name="Wang D."/>
            <person name="Peng Z."/>
            <person name="Zheng S."/>
            <person name="Shao F."/>
            <person name="Tao W."/>
        </authorList>
    </citation>
    <scope>NUCLEOTIDE SEQUENCE</scope>
    <source>
        <strain evidence="8">Chongqing</strain>
    </source>
</reference>
<feature type="non-terminal residue" evidence="8">
    <location>
        <position position="1"/>
    </location>
</feature>
<sequence>MEEALSFKFGPSDVMFSLLSLIFFLVDVVLDLWAIDCLYKEEKYFSMGLLICLLVSSSVLLQIFSWLWYTDSSRILETNVERFFSTHGLLPLVHICQFGLFLRFAATMEISTCGFKQRNVFPKGVTIYIKHDLSMLRVFEAFSESAPQIVLMTALIIEMKEMQSFTVIKILGSLSALAFTVLSYHRNMRVFVSEKFKMGWTSSVIYFLWNLLLIGPRVACVSLFASMLPCYLPAHFLSLWMLFFLWAWWQNTDFMDTKSGEWLYRATVGIIWYFSWFNVTSGNIKSKGIIYHVVMVMDMMMLLGLWWWRRSLEQASLSPLPINPYLLIAMLTFIYIIGILLKLLYYWKLHPKKPVLQINRKDQEPHLKLKRDEECISILKTDLGETHKAEPECIVLSQTQNTGIHKRIRIMVGNFY</sequence>
<keyword evidence="3" id="KW-1003">Cell membrane</keyword>
<keyword evidence="6 7" id="KW-0472">Membrane</keyword>
<evidence type="ECO:0000256" key="3">
    <source>
        <dbReference type="ARBA" id="ARBA00022475"/>
    </source>
</evidence>
<proteinExistence type="inferred from homology"/>
<gene>
    <name evidence="8" type="ORF">C0J50_18770</name>
</gene>
<organism evidence="8 9">
    <name type="scientific">Silurus asotus</name>
    <name type="common">Amur catfish</name>
    <name type="synonym">Parasilurus asotus</name>
    <dbReference type="NCBI Taxonomy" id="30991"/>
    <lineage>
        <taxon>Eukaryota</taxon>
        <taxon>Metazoa</taxon>
        <taxon>Chordata</taxon>
        <taxon>Craniata</taxon>
        <taxon>Vertebrata</taxon>
        <taxon>Euteleostomi</taxon>
        <taxon>Actinopterygii</taxon>
        <taxon>Neopterygii</taxon>
        <taxon>Teleostei</taxon>
        <taxon>Ostariophysi</taxon>
        <taxon>Siluriformes</taxon>
        <taxon>Siluridae</taxon>
        <taxon>Silurus</taxon>
    </lineage>
</organism>
<dbReference type="InterPro" id="IPR018629">
    <property type="entry name" value="XK-rel"/>
</dbReference>
<feature type="transmembrane region" description="Helical" evidence="7">
    <location>
        <begin position="89"/>
        <end position="106"/>
    </location>
</feature>
<dbReference type="Pfam" id="PF09815">
    <property type="entry name" value="XK-related"/>
    <property type="match status" value="1"/>
</dbReference>
<dbReference type="PANTHER" id="PTHR16024:SF19">
    <property type="entry name" value="XK-RELATED PROTEIN"/>
    <property type="match status" value="1"/>
</dbReference>
<dbReference type="PANTHER" id="PTHR16024">
    <property type="entry name" value="XK-RELATED PROTEIN"/>
    <property type="match status" value="1"/>
</dbReference>
<comment type="caution">
    <text evidence="8">The sequence shown here is derived from an EMBL/GenBank/DDBJ whole genome shotgun (WGS) entry which is preliminary data.</text>
</comment>
<evidence type="ECO:0000256" key="2">
    <source>
        <dbReference type="ARBA" id="ARBA00008789"/>
    </source>
</evidence>
<evidence type="ECO:0000313" key="8">
    <source>
        <dbReference type="EMBL" id="KAI5621713.1"/>
    </source>
</evidence>
<comment type="similarity">
    <text evidence="2 7">Belongs to the XK family.</text>
</comment>
<accession>A0AAD5ART5</accession>
<keyword evidence="4 7" id="KW-0812">Transmembrane</keyword>
<dbReference type="GO" id="GO:0070782">
    <property type="term" value="P:phosphatidylserine exposure on apoptotic cell surface"/>
    <property type="evidence" value="ECO:0007669"/>
    <property type="project" value="TreeGrafter"/>
</dbReference>
<dbReference type="InterPro" id="IPR050895">
    <property type="entry name" value="XK-related_scramblase"/>
</dbReference>
<feature type="transmembrane region" description="Helical" evidence="7">
    <location>
        <begin position="262"/>
        <end position="280"/>
    </location>
</feature>
<evidence type="ECO:0000256" key="4">
    <source>
        <dbReference type="ARBA" id="ARBA00022692"/>
    </source>
</evidence>
<evidence type="ECO:0000256" key="5">
    <source>
        <dbReference type="ARBA" id="ARBA00022989"/>
    </source>
</evidence>
<feature type="transmembrane region" description="Helical" evidence="7">
    <location>
        <begin position="289"/>
        <end position="308"/>
    </location>
</feature>
<evidence type="ECO:0000313" key="9">
    <source>
        <dbReference type="Proteomes" id="UP001205998"/>
    </source>
</evidence>
<dbReference type="EMBL" id="MU551630">
    <property type="protein sequence ID" value="KAI5621713.1"/>
    <property type="molecule type" value="Genomic_DNA"/>
</dbReference>
<dbReference type="Proteomes" id="UP001205998">
    <property type="component" value="Unassembled WGS sequence"/>
</dbReference>
<feature type="transmembrane region" description="Helical" evidence="7">
    <location>
        <begin position="328"/>
        <end position="347"/>
    </location>
</feature>
<dbReference type="GO" id="GO:1902742">
    <property type="term" value="P:apoptotic process involved in development"/>
    <property type="evidence" value="ECO:0007669"/>
    <property type="project" value="TreeGrafter"/>
</dbReference>
<evidence type="ECO:0000256" key="7">
    <source>
        <dbReference type="RuleBase" id="RU910716"/>
    </source>
</evidence>
<feature type="transmembrane region" description="Helical" evidence="7">
    <location>
        <begin position="47"/>
        <end position="69"/>
    </location>
</feature>
<feature type="transmembrane region" description="Helical" evidence="7">
    <location>
        <begin position="204"/>
        <end position="225"/>
    </location>
</feature>
<keyword evidence="9" id="KW-1185">Reference proteome</keyword>
<dbReference type="GO" id="GO:0005886">
    <property type="term" value="C:plasma membrane"/>
    <property type="evidence" value="ECO:0007669"/>
    <property type="project" value="UniProtKB-SubCell"/>
</dbReference>
<comment type="subcellular location">
    <subcellularLocation>
        <location evidence="1">Cell membrane</location>
        <topology evidence="1">Multi-pass membrane protein</topology>
    </subcellularLocation>
    <subcellularLocation>
        <location evidence="7">Membrane</location>
        <topology evidence="7">Multi-pass membrane protein</topology>
    </subcellularLocation>
</comment>
<dbReference type="GO" id="GO:0043652">
    <property type="term" value="P:engulfment of apoptotic cell"/>
    <property type="evidence" value="ECO:0007669"/>
    <property type="project" value="TreeGrafter"/>
</dbReference>
<keyword evidence="5 7" id="KW-1133">Transmembrane helix</keyword>